<accession>A0A843TSQ2</accession>
<protein>
    <submittedName>
        <fullName evidence="1">Uncharacterized protein</fullName>
    </submittedName>
</protein>
<dbReference type="EMBL" id="NMUH01000191">
    <property type="protein sequence ID" value="MQL74085.1"/>
    <property type="molecule type" value="Genomic_DNA"/>
</dbReference>
<evidence type="ECO:0000313" key="2">
    <source>
        <dbReference type="Proteomes" id="UP000652761"/>
    </source>
</evidence>
<sequence length="101" mass="10561">MYPERWGQNTNGRQGLLLSTCGLFKLAHGSAEWRGSVSRNAISLHKPLCFRPNGVFGNGGFVGGIPAGVPSPAETSRARALRASASVEADGEPVEVPTRAG</sequence>
<organism evidence="1 2">
    <name type="scientific">Colocasia esculenta</name>
    <name type="common">Wild taro</name>
    <name type="synonym">Arum esculentum</name>
    <dbReference type="NCBI Taxonomy" id="4460"/>
    <lineage>
        <taxon>Eukaryota</taxon>
        <taxon>Viridiplantae</taxon>
        <taxon>Streptophyta</taxon>
        <taxon>Embryophyta</taxon>
        <taxon>Tracheophyta</taxon>
        <taxon>Spermatophyta</taxon>
        <taxon>Magnoliopsida</taxon>
        <taxon>Liliopsida</taxon>
        <taxon>Araceae</taxon>
        <taxon>Aroideae</taxon>
        <taxon>Colocasieae</taxon>
        <taxon>Colocasia</taxon>
    </lineage>
</organism>
<comment type="caution">
    <text evidence="1">The sequence shown here is derived from an EMBL/GenBank/DDBJ whole genome shotgun (WGS) entry which is preliminary data.</text>
</comment>
<keyword evidence="2" id="KW-1185">Reference proteome</keyword>
<name>A0A843TSQ2_COLES</name>
<gene>
    <name evidence="1" type="ORF">Taro_006434</name>
</gene>
<proteinExistence type="predicted"/>
<reference evidence="1" key="1">
    <citation type="submission" date="2017-07" db="EMBL/GenBank/DDBJ databases">
        <title>Taro Niue Genome Assembly and Annotation.</title>
        <authorList>
            <person name="Atibalentja N."/>
            <person name="Keating K."/>
            <person name="Fields C.J."/>
        </authorList>
    </citation>
    <scope>NUCLEOTIDE SEQUENCE</scope>
    <source>
        <strain evidence="1">Niue_2</strain>
        <tissue evidence="1">Leaf</tissue>
    </source>
</reference>
<dbReference type="Proteomes" id="UP000652761">
    <property type="component" value="Unassembled WGS sequence"/>
</dbReference>
<evidence type="ECO:0000313" key="1">
    <source>
        <dbReference type="EMBL" id="MQL74085.1"/>
    </source>
</evidence>
<dbReference type="AlphaFoldDB" id="A0A843TSQ2"/>